<feature type="compositionally biased region" description="Basic and acidic residues" evidence="1">
    <location>
        <begin position="30"/>
        <end position="41"/>
    </location>
</feature>
<evidence type="ECO:0000313" key="2">
    <source>
        <dbReference type="EMBL" id="GCE44347.1"/>
    </source>
</evidence>
<accession>A0A402CL62</accession>
<organism evidence="2 3">
    <name type="scientific">Rhodococcus wratislaviensis</name>
    <name type="common">Tsukamurella wratislaviensis</name>
    <dbReference type="NCBI Taxonomy" id="44752"/>
    <lineage>
        <taxon>Bacteria</taxon>
        <taxon>Bacillati</taxon>
        <taxon>Actinomycetota</taxon>
        <taxon>Actinomycetes</taxon>
        <taxon>Mycobacteriales</taxon>
        <taxon>Nocardiaceae</taxon>
        <taxon>Rhodococcus</taxon>
    </lineage>
</organism>
<name>A0A402CL62_RHOWR</name>
<evidence type="ECO:0000313" key="3">
    <source>
        <dbReference type="Proteomes" id="UP000287519"/>
    </source>
</evidence>
<evidence type="ECO:0000256" key="1">
    <source>
        <dbReference type="SAM" id="MobiDB-lite"/>
    </source>
</evidence>
<sequence>MPSHCASAKGSASGAAPPSENAGPFATPRLLDESRFGPREHPHNLLALRELRRFDIDT</sequence>
<keyword evidence="3" id="KW-1185">Reference proteome</keyword>
<reference evidence="2 3" key="1">
    <citation type="submission" date="2018-11" db="EMBL/GenBank/DDBJ databases">
        <title>Microbial catabolism of amino acid.</title>
        <authorList>
            <person name="Hibi M."/>
            <person name="Ogawa J."/>
        </authorList>
    </citation>
    <scope>NUCLEOTIDE SEQUENCE [LARGE SCALE GENOMIC DNA]</scope>
    <source>
        <strain evidence="2 3">C31-06</strain>
    </source>
</reference>
<feature type="region of interest" description="Disordered" evidence="1">
    <location>
        <begin position="1"/>
        <end position="41"/>
    </location>
</feature>
<comment type="caution">
    <text evidence="2">The sequence shown here is derived from an EMBL/GenBank/DDBJ whole genome shotgun (WGS) entry which is preliminary data.</text>
</comment>
<dbReference type="Proteomes" id="UP000287519">
    <property type="component" value="Unassembled WGS sequence"/>
</dbReference>
<proteinExistence type="predicted"/>
<feature type="compositionally biased region" description="Low complexity" evidence="1">
    <location>
        <begin position="1"/>
        <end position="24"/>
    </location>
</feature>
<protein>
    <submittedName>
        <fullName evidence="2">Uncharacterized protein</fullName>
    </submittedName>
</protein>
<dbReference type="EMBL" id="BHYM01000093">
    <property type="protein sequence ID" value="GCE44347.1"/>
    <property type="molecule type" value="Genomic_DNA"/>
</dbReference>
<gene>
    <name evidence="2" type="ORF">Rhow_008768</name>
</gene>
<dbReference type="AlphaFoldDB" id="A0A402CL62"/>